<comment type="caution">
    <text evidence="1">The sequence shown here is derived from an EMBL/GenBank/DDBJ whole genome shotgun (WGS) entry which is preliminary data.</text>
</comment>
<proteinExistence type="predicted"/>
<dbReference type="SUPFAM" id="SSF46785">
    <property type="entry name" value="Winged helix' DNA-binding domain"/>
    <property type="match status" value="1"/>
</dbReference>
<dbReference type="AlphaFoldDB" id="A0A2T6K568"/>
<organism evidence="1 2">
    <name type="scientific">Yoonia sediminilitoris</name>
    <dbReference type="NCBI Taxonomy" id="1286148"/>
    <lineage>
        <taxon>Bacteria</taxon>
        <taxon>Pseudomonadati</taxon>
        <taxon>Pseudomonadota</taxon>
        <taxon>Alphaproteobacteria</taxon>
        <taxon>Rhodobacterales</taxon>
        <taxon>Paracoccaceae</taxon>
        <taxon>Yoonia</taxon>
    </lineage>
</organism>
<keyword evidence="2" id="KW-1185">Reference proteome</keyword>
<evidence type="ECO:0000313" key="1">
    <source>
        <dbReference type="EMBL" id="PUB09799.1"/>
    </source>
</evidence>
<sequence length="100" mass="10722">MTARMRSFKAVPIVAHKNETAQTSECLIPLLILETLAKSDRPMSVADLGKSLDIETAILQPHFAALEEQEFIQGSGSQSAFVFGGRLAMLCGALESGDLT</sequence>
<evidence type="ECO:0008006" key="3">
    <source>
        <dbReference type="Google" id="ProtNLM"/>
    </source>
</evidence>
<dbReference type="InterPro" id="IPR036388">
    <property type="entry name" value="WH-like_DNA-bd_sf"/>
</dbReference>
<gene>
    <name evidence="1" type="ORF">C8N45_12520</name>
</gene>
<dbReference type="Proteomes" id="UP000244523">
    <property type="component" value="Unassembled WGS sequence"/>
</dbReference>
<accession>A0A2T6K568</accession>
<reference evidence="1 2" key="1">
    <citation type="submission" date="2018-04" db="EMBL/GenBank/DDBJ databases">
        <title>Genomic Encyclopedia of Archaeal and Bacterial Type Strains, Phase II (KMG-II): from individual species to whole genera.</title>
        <authorList>
            <person name="Goeker M."/>
        </authorList>
    </citation>
    <scope>NUCLEOTIDE SEQUENCE [LARGE SCALE GENOMIC DNA]</scope>
    <source>
        <strain evidence="1 2">DSM 29955</strain>
    </source>
</reference>
<dbReference type="InterPro" id="IPR036390">
    <property type="entry name" value="WH_DNA-bd_sf"/>
</dbReference>
<dbReference type="EMBL" id="QBUD01000025">
    <property type="protein sequence ID" value="PUB09799.1"/>
    <property type="molecule type" value="Genomic_DNA"/>
</dbReference>
<dbReference type="Gene3D" id="1.10.10.10">
    <property type="entry name" value="Winged helix-like DNA-binding domain superfamily/Winged helix DNA-binding domain"/>
    <property type="match status" value="1"/>
</dbReference>
<name>A0A2T6K568_9RHOB</name>
<protein>
    <recommendedName>
        <fullName evidence="3">IclR-like helix-turn-helix domain-containing protein</fullName>
    </recommendedName>
</protein>
<evidence type="ECO:0000313" key="2">
    <source>
        <dbReference type="Proteomes" id="UP000244523"/>
    </source>
</evidence>
<dbReference type="RefSeq" id="WP_133176037.1">
    <property type="nucleotide sequence ID" value="NZ_QBUD01000025.1"/>
</dbReference>